<comment type="caution">
    <text evidence="9">The sequence shown here is derived from an EMBL/GenBank/DDBJ whole genome shotgun (WGS) entry which is preliminary data.</text>
</comment>
<dbReference type="InterPro" id="IPR037171">
    <property type="entry name" value="NagB/RpiA_transferase-like"/>
</dbReference>
<dbReference type="GO" id="GO:0009052">
    <property type="term" value="P:pentose-phosphate shunt, non-oxidative branch"/>
    <property type="evidence" value="ECO:0007669"/>
    <property type="project" value="InterPro"/>
</dbReference>
<dbReference type="Gene3D" id="3.40.50.1360">
    <property type="match status" value="1"/>
</dbReference>
<dbReference type="EMBL" id="JAABOE010000053">
    <property type="protein sequence ID" value="KAF3175071.1"/>
    <property type="molecule type" value="Genomic_DNA"/>
</dbReference>
<dbReference type="SUPFAM" id="SSF100950">
    <property type="entry name" value="NagB/RpiA/CoA transferase-like"/>
    <property type="match status" value="1"/>
</dbReference>
<comment type="similarity">
    <text evidence="3">Belongs to the ribose 5-phosphate isomerase family.</text>
</comment>
<dbReference type="GO" id="GO:0004751">
    <property type="term" value="F:ribose-5-phosphate isomerase activity"/>
    <property type="evidence" value="ECO:0007669"/>
    <property type="project" value="UniProtKB-EC"/>
</dbReference>
<comment type="pathway">
    <text evidence="2">Carbohydrate degradation; pentose phosphate pathway; D-ribose 5-phosphate from D-ribulose 5-phosphate (non-oxidative stage): step 1/1.</text>
</comment>
<evidence type="ECO:0000256" key="3">
    <source>
        <dbReference type="ARBA" id="ARBA00008088"/>
    </source>
</evidence>
<dbReference type="PANTHER" id="PTHR11934:SF0">
    <property type="entry name" value="RIBOSE-5-PHOSPHATE ISOMERASE"/>
    <property type="match status" value="1"/>
</dbReference>
<dbReference type="CDD" id="cd01398">
    <property type="entry name" value="RPI_A"/>
    <property type="match status" value="1"/>
</dbReference>
<dbReference type="InterPro" id="IPR004788">
    <property type="entry name" value="Ribose5P_isomerase_type_A"/>
</dbReference>
<accession>A0A7C8KJW5</accession>
<gene>
    <name evidence="9" type="primary">RKI1_2</name>
    <name evidence="9" type="ORF">TWF788_008543</name>
</gene>
<dbReference type="Proteomes" id="UP000479691">
    <property type="component" value="Unassembled WGS sequence"/>
</dbReference>
<evidence type="ECO:0000256" key="7">
    <source>
        <dbReference type="ARBA" id="ARBA00029734"/>
    </source>
</evidence>
<dbReference type="EC" id="5.3.1.6" evidence="4"/>
<name>A0A7C8KJW5_ORBOL</name>
<dbReference type="SUPFAM" id="SSF75445">
    <property type="entry name" value="D-ribose-5-phosphate isomerase (RpiA), lid domain"/>
    <property type="match status" value="1"/>
</dbReference>
<dbReference type="UniPathway" id="UPA00115">
    <property type="reaction ID" value="UER00412"/>
</dbReference>
<evidence type="ECO:0000313" key="9">
    <source>
        <dbReference type="EMBL" id="KAF3175071.1"/>
    </source>
</evidence>
<comment type="catalytic activity">
    <reaction evidence="1">
        <text>aldehydo-D-ribose 5-phosphate = D-ribulose 5-phosphate</text>
        <dbReference type="Rhea" id="RHEA:14657"/>
        <dbReference type="ChEBI" id="CHEBI:58121"/>
        <dbReference type="ChEBI" id="CHEBI:58273"/>
        <dbReference type="EC" id="5.3.1.6"/>
    </reaction>
</comment>
<evidence type="ECO:0000256" key="8">
    <source>
        <dbReference type="ARBA" id="ARBA00032273"/>
    </source>
</evidence>
<dbReference type="PANTHER" id="PTHR11934">
    <property type="entry name" value="RIBOSE-5-PHOSPHATE ISOMERASE"/>
    <property type="match status" value="1"/>
</dbReference>
<dbReference type="AlphaFoldDB" id="A0A7C8KJW5"/>
<dbReference type="Gene3D" id="3.30.70.260">
    <property type="match status" value="1"/>
</dbReference>
<evidence type="ECO:0000256" key="4">
    <source>
        <dbReference type="ARBA" id="ARBA00011959"/>
    </source>
</evidence>
<organism evidence="9 10">
    <name type="scientific">Orbilia oligospora</name>
    <name type="common">Nematode-trapping fungus</name>
    <name type="synonym">Arthrobotrys oligospora</name>
    <dbReference type="NCBI Taxonomy" id="2813651"/>
    <lineage>
        <taxon>Eukaryota</taxon>
        <taxon>Fungi</taxon>
        <taxon>Dikarya</taxon>
        <taxon>Ascomycota</taxon>
        <taxon>Pezizomycotina</taxon>
        <taxon>Orbiliomycetes</taxon>
        <taxon>Orbiliales</taxon>
        <taxon>Orbiliaceae</taxon>
        <taxon>Orbilia</taxon>
    </lineage>
</organism>
<evidence type="ECO:0000313" key="10">
    <source>
        <dbReference type="Proteomes" id="UP000479691"/>
    </source>
</evidence>
<evidence type="ECO:0000256" key="6">
    <source>
        <dbReference type="ARBA" id="ARBA00023235"/>
    </source>
</evidence>
<evidence type="ECO:0000256" key="1">
    <source>
        <dbReference type="ARBA" id="ARBA00001713"/>
    </source>
</evidence>
<dbReference type="GO" id="GO:0005737">
    <property type="term" value="C:cytoplasm"/>
    <property type="evidence" value="ECO:0007669"/>
    <property type="project" value="TreeGrafter"/>
</dbReference>
<keyword evidence="6 9" id="KW-0413">Isomerase</keyword>
<sequence>MKILTRLPTRYLPIFKKSQFAAQLQLPRHRHISPSISYPRTMATTSEELVAAAKQLAALTAVQEHYPKLPPKYVGIGSGSTIVHVVASIANLEPSLISSTKFIPTGFQSKQLLLQHGLEVLDIDLLPAGQTISVAFDGADEVDAQLNCIKGGGACLFQEKIVAVQAEKFVVVADFRKISKTLLTPTTWASGIPIEVVPSSYPYVTAKLTALGATHVVLRPGGKAKAGPCVTDNGNFLLDAVFPTLPEGEDVVQDLAEAIKGIVGVVEHGLFYGGSRGWKGRPEVAYFGMADVHPRIVGHSYEGLAAWITTEYVASKGTAPAFDLDDPQLEIWDNALSSMVRLDSSYQIGRARERQCLKQQVPCKPCYLMHYECWGLFKIVAVKLGVRESDLPLYQCHLYRAFDAAAYDGGNLIWPHSYHLTPEEVLAYRFFRPGAAYSYLEPHGLDHIGYSELQVATPHVYYREPAKHKDILAERANINIPDFLPLPVELTHKVLCYLPGTDIIALSKMKSFKTLQVPDFVWKSQFDLGSELGFLVQPHFMIDAAETTWQAKYLFTKKIISENYRSAANLKRRWDIFTSLVHKLRDTDNCDEANIYDLDPEGPAREFGYNVDQDQALVCQSLPQKLHPGDTNRGLHCEGVRIRADGNLKRFVTTGMYVSYTGAGKLRFVSGFRFLPGGEKLGLINPEDEEYVHLQMAMASTQVIWVATSKYGIRSVTVIPRGVDYLFRNLEDVYVNRKTLIIKPEGIEISKFAITVGLSEITSLCIYSPNFINGGDLDRQEWFTQRYSWSPTVPPIFPKHRMDIDHDSFCGHLNYITERARYEAAAIDQIVFANLSVVRFTCWLGSRLEICGIGVFIEGKETPLVIGTKTDFSTDAAIEKDEAIISLELLIGGKDSLPVGLSVRTDRGVAFHFIIPNLPQKPRKHTLDVGKDKEIVGIFAGFNGSLSDIPIFQLLALGTISSGRRNFPTVETEKKARTVPSNPQLRLWNESVDGPCPKDILLNDKHHLGYFISTAPLANCKSLECYVQDNHYGYCITGICLSYGKEADSPQQCPAVLGHLSSTATKNTFEIESDRGEYIVAVDVYIRKIKLAPNLEFSLAVVGIVFWTSSRRKISCGKCQAEYASKVLPLRTSIEEDFVLKWIYSRNIDYLTNIKEF</sequence>
<dbReference type="GO" id="GO:0006014">
    <property type="term" value="P:D-ribose metabolic process"/>
    <property type="evidence" value="ECO:0007669"/>
    <property type="project" value="TreeGrafter"/>
</dbReference>
<dbReference type="Pfam" id="PF06026">
    <property type="entry name" value="Rib_5-P_isom_A"/>
    <property type="match status" value="1"/>
</dbReference>
<evidence type="ECO:0000256" key="5">
    <source>
        <dbReference type="ARBA" id="ARBA00019150"/>
    </source>
</evidence>
<evidence type="ECO:0000256" key="2">
    <source>
        <dbReference type="ARBA" id="ARBA00004988"/>
    </source>
</evidence>
<protein>
    <recommendedName>
        <fullName evidence="5">Ribose-5-phosphate isomerase</fullName>
        <ecNumber evidence="4">5.3.1.6</ecNumber>
    </recommendedName>
    <alternativeName>
        <fullName evidence="8">D-ribose-5-phosphate ketol-isomerase</fullName>
    </alternativeName>
    <alternativeName>
        <fullName evidence="7">Phosphoriboisomerase</fullName>
    </alternativeName>
</protein>
<proteinExistence type="inferred from homology"/>
<reference evidence="9 10" key="1">
    <citation type="submission" date="2019-06" db="EMBL/GenBank/DDBJ databases">
        <authorList>
            <person name="Palmer J.M."/>
        </authorList>
    </citation>
    <scope>NUCLEOTIDE SEQUENCE [LARGE SCALE GENOMIC DNA]</scope>
    <source>
        <strain evidence="9 10">TWF788</strain>
    </source>
</reference>
<dbReference type="NCBIfam" id="TIGR00021">
    <property type="entry name" value="rpiA"/>
    <property type="match status" value="1"/>
</dbReference>